<accession>A0A9P5ZYK3</accession>
<protein>
    <recommendedName>
        <fullName evidence="1">AB hydrolase-1 domain-containing protein</fullName>
    </recommendedName>
</protein>
<dbReference type="SUPFAM" id="SSF53474">
    <property type="entry name" value="alpha/beta-Hydrolases"/>
    <property type="match status" value="1"/>
</dbReference>
<comment type="caution">
    <text evidence="2">The sequence shown here is derived from an EMBL/GenBank/DDBJ whole genome shotgun (WGS) entry which is preliminary data.</text>
</comment>
<keyword evidence="3" id="KW-1185">Reference proteome</keyword>
<gene>
    <name evidence="2" type="ORF">BDN71DRAFT_1507504</name>
</gene>
<reference evidence="2" key="1">
    <citation type="submission" date="2020-11" db="EMBL/GenBank/DDBJ databases">
        <authorList>
            <consortium name="DOE Joint Genome Institute"/>
            <person name="Ahrendt S."/>
            <person name="Riley R."/>
            <person name="Andreopoulos W."/>
            <person name="Labutti K."/>
            <person name="Pangilinan J."/>
            <person name="Ruiz-Duenas F.J."/>
            <person name="Barrasa J.M."/>
            <person name="Sanchez-Garcia M."/>
            <person name="Camarero S."/>
            <person name="Miyauchi S."/>
            <person name="Serrano A."/>
            <person name="Linde D."/>
            <person name="Babiker R."/>
            <person name="Drula E."/>
            <person name="Ayuso-Fernandez I."/>
            <person name="Pacheco R."/>
            <person name="Padilla G."/>
            <person name="Ferreira P."/>
            <person name="Barriuso J."/>
            <person name="Kellner H."/>
            <person name="Castanera R."/>
            <person name="Alfaro M."/>
            <person name="Ramirez L."/>
            <person name="Pisabarro A.G."/>
            <person name="Kuo A."/>
            <person name="Tritt A."/>
            <person name="Lipzen A."/>
            <person name="He G."/>
            <person name="Yan M."/>
            <person name="Ng V."/>
            <person name="Cullen D."/>
            <person name="Martin F."/>
            <person name="Rosso M.-N."/>
            <person name="Henrissat B."/>
            <person name="Hibbett D."/>
            <person name="Martinez A.T."/>
            <person name="Grigoriev I.V."/>
        </authorList>
    </citation>
    <scope>NUCLEOTIDE SEQUENCE</scope>
    <source>
        <strain evidence="2">ATCC 90797</strain>
    </source>
</reference>
<dbReference type="EMBL" id="MU154570">
    <property type="protein sequence ID" value="KAF9494669.1"/>
    <property type="molecule type" value="Genomic_DNA"/>
</dbReference>
<evidence type="ECO:0000313" key="2">
    <source>
        <dbReference type="EMBL" id="KAF9494669.1"/>
    </source>
</evidence>
<dbReference type="OrthoDB" id="94039at2759"/>
<dbReference type="Gene3D" id="3.40.50.1820">
    <property type="entry name" value="alpha/beta hydrolase"/>
    <property type="match status" value="1"/>
</dbReference>
<feature type="domain" description="AB hydrolase-1" evidence="1">
    <location>
        <begin position="38"/>
        <end position="318"/>
    </location>
</feature>
<name>A0A9P5ZYK3_PLEER</name>
<dbReference type="InterPro" id="IPR029058">
    <property type="entry name" value="AB_hydrolase_fold"/>
</dbReference>
<dbReference type="InterPro" id="IPR000073">
    <property type="entry name" value="AB_hydrolase_1"/>
</dbReference>
<dbReference type="AlphaFoldDB" id="A0A9P5ZYK3"/>
<sequence length="345" mass="38586">MKCSTVTVPPSSSSPFYVQALQYTPEPEYSHDDGLTLLLFHAMNLHKETFHGLVTRVLEDKAINSEGGAKIKDIWCIDNPNHGLSAFFNANLLGSDEWKDKWGAMEYSRAAHALLSTTSHGVDFRKRNIVGVAHSAGATSLEHCPSSMLLETLLPPSINIVSFLLLEPGLLPPQHHSSKSLPQLFAKMALAKRNTWPTREAAKKDLRGKTAYRAWDEEVFDLFVKYALKEVDSSGTVMLACSPKQEAAHYRNPDIVIPPSEIFERLAREDRVPIHLIEVRKDEYKGMSDEMKTYHIEIVSKMKTGSVQYIEKGGHLWPQCEPTLAAQIIISALAKIHIPAKHARL</sequence>
<organism evidence="2 3">
    <name type="scientific">Pleurotus eryngii</name>
    <name type="common">Boletus of the steppes</name>
    <dbReference type="NCBI Taxonomy" id="5323"/>
    <lineage>
        <taxon>Eukaryota</taxon>
        <taxon>Fungi</taxon>
        <taxon>Dikarya</taxon>
        <taxon>Basidiomycota</taxon>
        <taxon>Agaricomycotina</taxon>
        <taxon>Agaricomycetes</taxon>
        <taxon>Agaricomycetidae</taxon>
        <taxon>Agaricales</taxon>
        <taxon>Pleurotineae</taxon>
        <taxon>Pleurotaceae</taxon>
        <taxon>Pleurotus</taxon>
    </lineage>
</organism>
<evidence type="ECO:0000313" key="3">
    <source>
        <dbReference type="Proteomes" id="UP000807025"/>
    </source>
</evidence>
<dbReference type="Proteomes" id="UP000807025">
    <property type="component" value="Unassembled WGS sequence"/>
</dbReference>
<evidence type="ECO:0000259" key="1">
    <source>
        <dbReference type="Pfam" id="PF12697"/>
    </source>
</evidence>
<dbReference type="Pfam" id="PF12697">
    <property type="entry name" value="Abhydrolase_6"/>
    <property type="match status" value="1"/>
</dbReference>
<proteinExistence type="predicted"/>